<comment type="caution">
    <text evidence="2">The sequence shown here is derived from an EMBL/GenBank/DDBJ whole genome shotgun (WGS) entry which is preliminary data.</text>
</comment>
<dbReference type="EMBL" id="JACBZF010000002">
    <property type="protein sequence ID" value="NYH95032.1"/>
    <property type="molecule type" value="Genomic_DNA"/>
</dbReference>
<evidence type="ECO:0000313" key="2">
    <source>
        <dbReference type="EMBL" id="NYH95032.1"/>
    </source>
</evidence>
<evidence type="ECO:0008006" key="4">
    <source>
        <dbReference type="Google" id="ProtNLM"/>
    </source>
</evidence>
<accession>A0A7Z0BVA7</accession>
<reference evidence="2 3" key="1">
    <citation type="submission" date="2020-07" db="EMBL/GenBank/DDBJ databases">
        <title>Genomic Encyclopedia of Type Strains, Phase IV (KMG-IV): sequencing the most valuable type-strain genomes for metagenomic binning, comparative biology and taxonomic classification.</title>
        <authorList>
            <person name="Goeker M."/>
        </authorList>
    </citation>
    <scope>NUCLEOTIDE SEQUENCE [LARGE SCALE GENOMIC DNA]</scope>
    <source>
        <strain evidence="2 3">DSM 29043</strain>
    </source>
</reference>
<evidence type="ECO:0000256" key="1">
    <source>
        <dbReference type="SAM" id="SignalP"/>
    </source>
</evidence>
<organism evidence="2 3">
    <name type="scientific">Novosphingobium marinum</name>
    <dbReference type="NCBI Taxonomy" id="1514948"/>
    <lineage>
        <taxon>Bacteria</taxon>
        <taxon>Pseudomonadati</taxon>
        <taxon>Pseudomonadota</taxon>
        <taxon>Alphaproteobacteria</taxon>
        <taxon>Sphingomonadales</taxon>
        <taxon>Sphingomonadaceae</taxon>
        <taxon>Novosphingobium</taxon>
    </lineage>
</organism>
<proteinExistence type="predicted"/>
<protein>
    <recommendedName>
        <fullName evidence="4">Lipoprotein</fullName>
    </recommendedName>
</protein>
<gene>
    <name evidence="2" type="ORF">FHS75_001351</name>
</gene>
<dbReference type="Proteomes" id="UP000522081">
    <property type="component" value="Unassembled WGS sequence"/>
</dbReference>
<evidence type="ECO:0000313" key="3">
    <source>
        <dbReference type="Proteomes" id="UP000522081"/>
    </source>
</evidence>
<keyword evidence="3" id="KW-1185">Reference proteome</keyword>
<keyword evidence="1" id="KW-0732">Signal</keyword>
<sequence>MKRRIAISITCLLAAACGETATESPSMEGSETDVIASGDAIDGTSPIMGGATTESPEPELVDDGIAGSESVMQGDWNAREAWGVPAALFGSPRTEASLAVRCEGENLVFIRSARVDEGTATMHVGAGEVVRGLPAVASIDPLPSVRAKLAVSDELAATLANTVRPISVRIDDGPQMNVPASATLRRVVTECRRDVQSASGVPSPAASEAL</sequence>
<dbReference type="RefSeq" id="WP_179406928.1">
    <property type="nucleotide sequence ID" value="NZ_BMGF01000009.1"/>
</dbReference>
<dbReference type="PROSITE" id="PS51257">
    <property type="entry name" value="PROKAR_LIPOPROTEIN"/>
    <property type="match status" value="1"/>
</dbReference>
<dbReference type="AlphaFoldDB" id="A0A7Z0BVA7"/>
<feature type="chain" id="PRO_5030680962" description="Lipoprotein" evidence="1">
    <location>
        <begin position="22"/>
        <end position="210"/>
    </location>
</feature>
<feature type="signal peptide" evidence="1">
    <location>
        <begin position="1"/>
        <end position="21"/>
    </location>
</feature>
<name>A0A7Z0BVA7_9SPHN</name>